<dbReference type="PROSITE" id="PS00022">
    <property type="entry name" value="EGF_1"/>
    <property type="match status" value="1"/>
</dbReference>
<evidence type="ECO:0000256" key="2">
    <source>
        <dbReference type="SAM" id="Phobius"/>
    </source>
</evidence>
<dbReference type="Gene3D" id="2.10.25.10">
    <property type="entry name" value="Laminin"/>
    <property type="match status" value="1"/>
</dbReference>
<protein>
    <submittedName>
        <fullName evidence="5">Protein spitz-like</fullName>
    </submittedName>
</protein>
<dbReference type="PROSITE" id="PS50026">
    <property type="entry name" value="EGF_3"/>
    <property type="match status" value="1"/>
</dbReference>
<dbReference type="CDD" id="cd00054">
    <property type="entry name" value="EGF_CA"/>
    <property type="match status" value="1"/>
</dbReference>
<name>A0ABM1RX10_LIMPO</name>
<evidence type="ECO:0000313" key="4">
    <source>
        <dbReference type="Proteomes" id="UP000694941"/>
    </source>
</evidence>
<keyword evidence="1" id="KW-1015">Disulfide bond</keyword>
<keyword evidence="2" id="KW-0472">Membrane</keyword>
<feature type="domain" description="EGF-like" evidence="3">
    <location>
        <begin position="130"/>
        <end position="174"/>
    </location>
</feature>
<dbReference type="Proteomes" id="UP000694941">
    <property type="component" value="Unplaced"/>
</dbReference>
<dbReference type="Pfam" id="PF00008">
    <property type="entry name" value="EGF"/>
    <property type="match status" value="1"/>
</dbReference>
<proteinExistence type="predicted"/>
<dbReference type="PROSITE" id="PS01186">
    <property type="entry name" value="EGF_2"/>
    <property type="match status" value="1"/>
</dbReference>
<feature type="disulfide bond" evidence="1">
    <location>
        <begin position="164"/>
        <end position="173"/>
    </location>
</feature>
<gene>
    <name evidence="5" type="primary">LOC111083578</name>
</gene>
<comment type="caution">
    <text evidence="1">Lacks conserved residue(s) required for the propagation of feature annotation.</text>
</comment>
<organism evidence="4 5">
    <name type="scientific">Limulus polyphemus</name>
    <name type="common">Atlantic horseshoe crab</name>
    <dbReference type="NCBI Taxonomy" id="6850"/>
    <lineage>
        <taxon>Eukaryota</taxon>
        <taxon>Metazoa</taxon>
        <taxon>Ecdysozoa</taxon>
        <taxon>Arthropoda</taxon>
        <taxon>Chelicerata</taxon>
        <taxon>Merostomata</taxon>
        <taxon>Xiphosura</taxon>
        <taxon>Limulidae</taxon>
        <taxon>Limulus</taxon>
    </lineage>
</organism>
<dbReference type="GeneID" id="111083578"/>
<accession>A0ABM1RX10</accession>
<evidence type="ECO:0000256" key="1">
    <source>
        <dbReference type="PROSITE-ProRule" id="PRU00076"/>
    </source>
</evidence>
<feature type="transmembrane region" description="Helical" evidence="2">
    <location>
        <begin position="196"/>
        <end position="217"/>
    </location>
</feature>
<keyword evidence="1" id="KW-0245">EGF-like domain</keyword>
<dbReference type="InterPro" id="IPR000742">
    <property type="entry name" value="EGF"/>
</dbReference>
<dbReference type="PANTHER" id="PTHR12332:SF1">
    <property type="entry name" value="KEREN-RELATED"/>
    <property type="match status" value="1"/>
</dbReference>
<dbReference type="RefSeq" id="XP_022235915.1">
    <property type="nucleotide sequence ID" value="XM_022380207.1"/>
</dbReference>
<reference evidence="5" key="1">
    <citation type="submission" date="2025-08" db="UniProtKB">
        <authorList>
            <consortium name="RefSeq"/>
        </authorList>
    </citation>
    <scope>IDENTIFICATION</scope>
    <source>
        <tissue evidence="5">Muscle</tissue>
    </source>
</reference>
<keyword evidence="2" id="KW-0812">Transmembrane</keyword>
<keyword evidence="2" id="KW-1133">Transmembrane helix</keyword>
<dbReference type="PANTHER" id="PTHR12332">
    <property type="entry name" value="KEREN-RELATED"/>
    <property type="match status" value="1"/>
</dbReference>
<dbReference type="SMART" id="SM00181">
    <property type="entry name" value="EGF"/>
    <property type="match status" value="1"/>
</dbReference>
<dbReference type="InterPro" id="IPR043403">
    <property type="entry name" value="Gurken/Spitz"/>
</dbReference>
<evidence type="ECO:0000259" key="3">
    <source>
        <dbReference type="PROSITE" id="PS50026"/>
    </source>
</evidence>
<keyword evidence="4" id="KW-1185">Reference proteome</keyword>
<evidence type="ECO:0000313" key="5">
    <source>
        <dbReference type="RefSeq" id="XP_022235915.1"/>
    </source>
</evidence>
<dbReference type="SUPFAM" id="SSF57196">
    <property type="entry name" value="EGF/Laminin"/>
    <property type="match status" value="1"/>
</dbReference>
<sequence>MSYISTTCYNLSHEQITYRINFDSENSNRYCRKSMTHCFDNRLVDSSSKCLQKSRILSRKCYHQSCVILNAEQGWCHKLRYRASSSLHSLLTVVVVASLVFRIAEACSSRSTPKPRAPLPTTSRPNITFQTYTCPEAYAKWYCLNGATCFSVKIGESILYNCECADGYMGQRCEFKDLDGSYSIKEREIIRKTASIAGSLGFAITAVITCVVFFICLRRQKRKKVEKRTLRALIIPVLHQAVPQYISSDNIDVSHHLCTCPANVFLVVSRKLPPTFEDNKVPQG</sequence>